<protein>
    <submittedName>
        <fullName evidence="2">Dienelactone hydrolase family protein</fullName>
    </submittedName>
</protein>
<dbReference type="Gene3D" id="3.40.50.1820">
    <property type="entry name" value="alpha/beta hydrolase"/>
    <property type="match status" value="1"/>
</dbReference>
<keyword evidence="3" id="KW-1185">Reference proteome</keyword>
<dbReference type="InterPro" id="IPR006311">
    <property type="entry name" value="TAT_signal"/>
</dbReference>
<keyword evidence="2" id="KW-0378">Hydrolase</keyword>
<dbReference type="PROSITE" id="PS51318">
    <property type="entry name" value="TAT"/>
    <property type="match status" value="1"/>
</dbReference>
<evidence type="ECO:0000313" key="3">
    <source>
        <dbReference type="Proteomes" id="UP000766595"/>
    </source>
</evidence>
<dbReference type="PANTHER" id="PTHR46623:SF6">
    <property type="entry name" value="ALPHA_BETA-HYDROLASES SUPERFAMILY PROTEIN"/>
    <property type="match status" value="1"/>
</dbReference>
<feature type="domain" description="Dienelactone hydrolase" evidence="1">
    <location>
        <begin position="62"/>
        <end position="261"/>
    </location>
</feature>
<dbReference type="InterPro" id="IPR002925">
    <property type="entry name" value="Dienelactn_hydro"/>
</dbReference>
<organism evidence="2 3">
    <name type="scientific">Prosthecodimorpha staleyi</name>
    <dbReference type="NCBI Taxonomy" id="2840188"/>
    <lineage>
        <taxon>Bacteria</taxon>
        <taxon>Pseudomonadati</taxon>
        <taxon>Pseudomonadota</taxon>
        <taxon>Alphaproteobacteria</taxon>
        <taxon>Hyphomicrobiales</taxon>
        <taxon>Ancalomicrobiaceae</taxon>
        <taxon>Prosthecodimorpha</taxon>
    </lineage>
</organism>
<evidence type="ECO:0000259" key="1">
    <source>
        <dbReference type="Pfam" id="PF01738"/>
    </source>
</evidence>
<sequence>MTIDRSRAPALPGRRSLLAGLAAAAVLPVLGRGAGAQSEGLAERTVDYAVAGGRCTGLLVHQAALAKMPAIVVIPETSGAVSCTRLARRLARQGYMVFVPSFVTLYGSPDDKAARTKLNNLTPANVTALIRSSVDFLAAQPQSSGTVALVALGWGAAGCAAIAADPGPVKALVLFYMAPPTGEQIPAIKVPLQLHYAALDERTMALVEPAERKLMGHSKVYEQYVYEGQTASFMNEQTDRKVDDAVVALAFDRMEFFLARYVKPR</sequence>
<dbReference type="RefSeq" id="WP_261967833.1">
    <property type="nucleotide sequence ID" value="NZ_JAHHZF010000003.1"/>
</dbReference>
<proteinExistence type="predicted"/>
<name>A0A947GEC1_9HYPH</name>
<dbReference type="Proteomes" id="UP000766595">
    <property type="component" value="Unassembled WGS sequence"/>
</dbReference>
<gene>
    <name evidence="2" type="ORF">KL771_06990</name>
</gene>
<dbReference type="AlphaFoldDB" id="A0A947GEC1"/>
<dbReference type="SUPFAM" id="SSF53474">
    <property type="entry name" value="alpha/beta-Hydrolases"/>
    <property type="match status" value="1"/>
</dbReference>
<dbReference type="PANTHER" id="PTHR46623">
    <property type="entry name" value="CARBOXYMETHYLENEBUTENOLIDASE-RELATED"/>
    <property type="match status" value="1"/>
</dbReference>
<evidence type="ECO:0000313" key="2">
    <source>
        <dbReference type="EMBL" id="MBT9289190.1"/>
    </source>
</evidence>
<dbReference type="EMBL" id="JAHHZF010000003">
    <property type="protein sequence ID" value="MBT9289190.1"/>
    <property type="molecule type" value="Genomic_DNA"/>
</dbReference>
<accession>A0A947GEC1</accession>
<dbReference type="Pfam" id="PF01738">
    <property type="entry name" value="DLH"/>
    <property type="match status" value="1"/>
</dbReference>
<dbReference type="InterPro" id="IPR051049">
    <property type="entry name" value="Dienelactone_hydrolase-like"/>
</dbReference>
<reference evidence="2 3" key="1">
    <citation type="submission" date="2021-06" db="EMBL/GenBank/DDBJ databases">
        <authorList>
            <person name="Grouzdev D.S."/>
            <person name="Koziaeva V."/>
        </authorList>
    </citation>
    <scope>NUCLEOTIDE SEQUENCE [LARGE SCALE GENOMIC DNA]</scope>
    <source>
        <strain evidence="2 3">22</strain>
    </source>
</reference>
<dbReference type="InterPro" id="IPR029058">
    <property type="entry name" value="AB_hydrolase_fold"/>
</dbReference>
<dbReference type="GO" id="GO:0016787">
    <property type="term" value="F:hydrolase activity"/>
    <property type="evidence" value="ECO:0007669"/>
    <property type="project" value="UniProtKB-KW"/>
</dbReference>
<comment type="caution">
    <text evidence="2">The sequence shown here is derived from an EMBL/GenBank/DDBJ whole genome shotgun (WGS) entry which is preliminary data.</text>
</comment>